<sequence length="69" mass="8259">MNQKYFVSENKQIYRLGEESPTENPTLIKRKILLDDCIYSSFVDITELALDREATAEEIQRFNYILERR</sequence>
<organism evidence="1 2">
    <name type="scientific">Carnobacterium maltaromaticum</name>
    <name type="common">Carnobacterium piscicola</name>
    <dbReference type="NCBI Taxonomy" id="2751"/>
    <lineage>
        <taxon>Bacteria</taxon>
        <taxon>Bacillati</taxon>
        <taxon>Bacillota</taxon>
        <taxon>Bacilli</taxon>
        <taxon>Lactobacillales</taxon>
        <taxon>Carnobacteriaceae</taxon>
        <taxon>Carnobacterium</taxon>
    </lineage>
</organism>
<evidence type="ECO:0000313" key="2">
    <source>
        <dbReference type="Proteomes" id="UP001290462"/>
    </source>
</evidence>
<name>A0AAW9KBX2_CARML</name>
<comment type="caution">
    <text evidence="1">The sequence shown here is derived from an EMBL/GenBank/DDBJ whole genome shotgun (WGS) entry which is preliminary data.</text>
</comment>
<dbReference type="RefSeq" id="WP_322809809.1">
    <property type="nucleotide sequence ID" value="NZ_JAVBVO010000024.1"/>
</dbReference>
<dbReference type="Proteomes" id="UP001290462">
    <property type="component" value="Unassembled WGS sequence"/>
</dbReference>
<proteinExistence type="predicted"/>
<accession>A0AAW9KBX2</accession>
<evidence type="ECO:0000313" key="1">
    <source>
        <dbReference type="EMBL" id="MDZ5760641.1"/>
    </source>
</evidence>
<reference evidence="1" key="1">
    <citation type="submission" date="2023-08" db="EMBL/GenBank/DDBJ databases">
        <title>Genomic characterization of piscicolin 126 produced by Carnobacterium maltaromaticum CM22 strain isolated from salmon (Salmo salar).</title>
        <authorList>
            <person name="Gonzalez-Gragera E."/>
            <person name="Garcia-Lopez J.D."/>
            <person name="Teso-Perez C."/>
            <person name="Gimenez-Hernandez I."/>
            <person name="Peralta-Sanchez J.M."/>
            <person name="Valdivia E."/>
            <person name="Montalban-Lopez M."/>
            <person name="Martin-Platero A.M."/>
            <person name="Banos A."/>
            <person name="Martinez-Bueno M."/>
        </authorList>
    </citation>
    <scope>NUCLEOTIDE SEQUENCE</scope>
    <source>
        <strain evidence="1">CM22</strain>
    </source>
</reference>
<dbReference type="EMBL" id="JAVBVO010000024">
    <property type="protein sequence ID" value="MDZ5760641.1"/>
    <property type="molecule type" value="Genomic_DNA"/>
</dbReference>
<gene>
    <name evidence="1" type="ORF">RAK27_18530</name>
</gene>
<protein>
    <submittedName>
        <fullName evidence="1">Uncharacterized protein</fullName>
    </submittedName>
</protein>
<dbReference type="AlphaFoldDB" id="A0AAW9KBX2"/>